<comment type="subcellular location">
    <subcellularLocation>
        <location evidence="1">Cell membrane</location>
        <topology evidence="1">Multi-pass membrane protein</topology>
    </subcellularLocation>
    <subcellularLocation>
        <location evidence="6">Membrane</location>
        <topology evidence="6">Multi-pass membrane protein</topology>
    </subcellularLocation>
</comment>
<feature type="transmembrane region" description="Helical" evidence="8">
    <location>
        <begin position="26"/>
        <end position="47"/>
    </location>
</feature>
<accession>A0ABU9XKY4</accession>
<evidence type="ECO:0000313" key="11">
    <source>
        <dbReference type="Proteomes" id="UP001444625"/>
    </source>
</evidence>
<keyword evidence="6" id="KW-0813">Transport</keyword>
<evidence type="ECO:0000256" key="8">
    <source>
        <dbReference type="SAM" id="Phobius"/>
    </source>
</evidence>
<dbReference type="InterPro" id="IPR002898">
    <property type="entry name" value="MotA_ExbB_proton_chnl"/>
</dbReference>
<keyword evidence="2" id="KW-1003">Cell membrane</keyword>
<comment type="similarity">
    <text evidence="6">Belongs to the exbB/tolQ family.</text>
</comment>
<evidence type="ECO:0000256" key="7">
    <source>
        <dbReference type="SAM" id="MobiDB-lite"/>
    </source>
</evidence>
<evidence type="ECO:0000259" key="9">
    <source>
        <dbReference type="Pfam" id="PF01618"/>
    </source>
</evidence>
<feature type="transmembrane region" description="Helical" evidence="8">
    <location>
        <begin position="156"/>
        <end position="175"/>
    </location>
</feature>
<organism evidence="10 11">
    <name type="scientific">Ornithinibacillus xuwenensis</name>
    <dbReference type="NCBI Taxonomy" id="3144668"/>
    <lineage>
        <taxon>Bacteria</taxon>
        <taxon>Bacillati</taxon>
        <taxon>Bacillota</taxon>
        <taxon>Bacilli</taxon>
        <taxon>Bacillales</taxon>
        <taxon>Bacillaceae</taxon>
        <taxon>Ornithinibacillus</taxon>
    </lineage>
</organism>
<feature type="region of interest" description="Disordered" evidence="7">
    <location>
        <begin position="590"/>
        <end position="609"/>
    </location>
</feature>
<sequence length="609" mass="69782">MVQFMLEIFTSEEKAEAILASPLIELIFMILIAGFLFAFTFHILLYSKLKKLRNYLRDTNRMDMEPLHTLQNQYKKRQQEDTVEVETFVQERFSNWRVLGFPVISLIKMIQMTVSVFILIGVLGTFIGLTMSLGSINATGDQIVENVAAVLSGIDVAFYTSIAGMGFSLVMTIALKMMNTEYMLTDIMLKVESQLERSDESSMVKLINVSEMINQSIQSLQETNQQSLGSIERAFEGFQEYTTGLQQSARDLAHFNDGLSQNLKEFQTLFDQMKEVTDGFGKGTTRLNENFEALFSYFQKMDARNDRMAKVFENTYEKVKEVSTSQMNTLNHFEESVVDLKNFSSSIVEGQNSVKDSISKIIHQSYDIVKKMEAHNKEFKQVFGTDLSTKLSGITNYLGELSRDFDRLGESIVTLPQALEVINQTQVEHKHLLSDRFEELKHFNKTFSNHIKEHTTESMMFEKQVREASKTYDQVGMKNNQLIQEINTTITQMNQAFSHRENQLESSVGFLKDTLSKYVSSLEGTLGNRMDQVVRNISDSMEKTNDTITREFMEIRRISEQIHQSNARYTQQMLQELGREIQALNRQLSTVSQQGAPRQTGIGMNQNGY</sequence>
<comment type="caution">
    <text evidence="10">The sequence shown here is derived from an EMBL/GenBank/DDBJ whole genome shotgun (WGS) entry which is preliminary data.</text>
</comment>
<dbReference type="Gene3D" id="1.20.120.20">
    <property type="entry name" value="Apolipoprotein"/>
    <property type="match status" value="1"/>
</dbReference>
<proteinExistence type="inferred from homology"/>
<reference evidence="10 11" key="1">
    <citation type="submission" date="2024-05" db="EMBL/GenBank/DDBJ databases">
        <authorList>
            <person name="Haq I."/>
            <person name="Ullah Z."/>
            <person name="Ahmad R."/>
            <person name="Li M."/>
            <person name="Tong Y."/>
        </authorList>
    </citation>
    <scope>NUCLEOTIDE SEQUENCE [LARGE SCALE GENOMIC DNA]</scope>
    <source>
        <strain evidence="10 11">16A2E</strain>
    </source>
</reference>
<protein>
    <submittedName>
        <fullName evidence="10">MotA/TolQ/ExbB proton channel family protein</fullName>
    </submittedName>
</protein>
<dbReference type="Pfam" id="PF01618">
    <property type="entry name" value="MotA_ExbB"/>
    <property type="match status" value="1"/>
</dbReference>
<name>A0ABU9XKY4_9BACI</name>
<keyword evidence="11" id="KW-1185">Reference proteome</keyword>
<dbReference type="Proteomes" id="UP001444625">
    <property type="component" value="Unassembled WGS sequence"/>
</dbReference>
<evidence type="ECO:0000256" key="5">
    <source>
        <dbReference type="ARBA" id="ARBA00023136"/>
    </source>
</evidence>
<evidence type="ECO:0000256" key="1">
    <source>
        <dbReference type="ARBA" id="ARBA00004651"/>
    </source>
</evidence>
<feature type="transmembrane region" description="Helical" evidence="8">
    <location>
        <begin position="114"/>
        <end position="136"/>
    </location>
</feature>
<evidence type="ECO:0000256" key="2">
    <source>
        <dbReference type="ARBA" id="ARBA00022475"/>
    </source>
</evidence>
<dbReference type="RefSeq" id="WP_345824962.1">
    <property type="nucleotide sequence ID" value="NZ_JBDIML010000003.1"/>
</dbReference>
<evidence type="ECO:0000256" key="3">
    <source>
        <dbReference type="ARBA" id="ARBA00022692"/>
    </source>
</evidence>
<evidence type="ECO:0000313" key="10">
    <source>
        <dbReference type="EMBL" id="MEN2767487.1"/>
    </source>
</evidence>
<keyword evidence="6" id="KW-0653">Protein transport</keyword>
<feature type="domain" description="MotA/TolQ/ExbB proton channel" evidence="9">
    <location>
        <begin position="107"/>
        <end position="180"/>
    </location>
</feature>
<evidence type="ECO:0000256" key="4">
    <source>
        <dbReference type="ARBA" id="ARBA00022989"/>
    </source>
</evidence>
<keyword evidence="5 8" id="KW-0472">Membrane</keyword>
<keyword evidence="3 8" id="KW-0812">Transmembrane</keyword>
<gene>
    <name evidence="10" type="ORF">ABC228_09825</name>
</gene>
<keyword evidence="4 8" id="KW-1133">Transmembrane helix</keyword>
<dbReference type="EMBL" id="JBDIML010000003">
    <property type="protein sequence ID" value="MEN2767487.1"/>
    <property type="molecule type" value="Genomic_DNA"/>
</dbReference>
<evidence type="ECO:0000256" key="6">
    <source>
        <dbReference type="RuleBase" id="RU004057"/>
    </source>
</evidence>